<dbReference type="Proteomes" id="UP000594638">
    <property type="component" value="Unassembled WGS sequence"/>
</dbReference>
<dbReference type="EMBL" id="CACTIH010007667">
    <property type="protein sequence ID" value="CAA3017014.1"/>
    <property type="molecule type" value="Genomic_DNA"/>
</dbReference>
<feature type="non-terminal residue" evidence="2">
    <location>
        <position position="1"/>
    </location>
</feature>
<evidence type="ECO:0000313" key="2">
    <source>
        <dbReference type="EMBL" id="CAA3017014.1"/>
    </source>
</evidence>
<comment type="caution">
    <text evidence="2">The sequence shown here is derived from an EMBL/GenBank/DDBJ whole genome shotgun (WGS) entry which is preliminary data.</text>
</comment>
<reference evidence="2 3" key="1">
    <citation type="submission" date="2019-12" db="EMBL/GenBank/DDBJ databases">
        <authorList>
            <person name="Alioto T."/>
            <person name="Alioto T."/>
            <person name="Gomez Garrido J."/>
        </authorList>
    </citation>
    <scope>NUCLEOTIDE SEQUENCE [LARGE SCALE GENOMIC DNA]</scope>
</reference>
<gene>
    <name evidence="2" type="ORF">OLEA9_A097357</name>
</gene>
<protein>
    <submittedName>
        <fullName evidence="2">Uncharacterized protein</fullName>
    </submittedName>
</protein>
<organism evidence="2 3">
    <name type="scientific">Olea europaea subsp. europaea</name>
    <dbReference type="NCBI Taxonomy" id="158383"/>
    <lineage>
        <taxon>Eukaryota</taxon>
        <taxon>Viridiplantae</taxon>
        <taxon>Streptophyta</taxon>
        <taxon>Embryophyta</taxon>
        <taxon>Tracheophyta</taxon>
        <taxon>Spermatophyta</taxon>
        <taxon>Magnoliopsida</taxon>
        <taxon>eudicotyledons</taxon>
        <taxon>Gunneridae</taxon>
        <taxon>Pentapetalae</taxon>
        <taxon>asterids</taxon>
        <taxon>lamiids</taxon>
        <taxon>Lamiales</taxon>
        <taxon>Oleaceae</taxon>
        <taxon>Oleeae</taxon>
        <taxon>Olea</taxon>
    </lineage>
</organism>
<dbReference type="AlphaFoldDB" id="A0A8S0UGX1"/>
<dbReference type="Gramene" id="OE9A097357T1">
    <property type="protein sequence ID" value="OE9A097357C1"/>
    <property type="gene ID" value="OE9A097357"/>
</dbReference>
<evidence type="ECO:0000313" key="3">
    <source>
        <dbReference type="Proteomes" id="UP000594638"/>
    </source>
</evidence>
<accession>A0A8S0UGX1</accession>
<keyword evidence="3" id="KW-1185">Reference proteome</keyword>
<sequence length="56" mass="5803">IKGFPGPARPGGRQRQKPPDAARLAEGRAGGRAGGPVPLCAPGPGRPTIINYLFHF</sequence>
<proteinExistence type="predicted"/>
<feature type="compositionally biased region" description="Basic and acidic residues" evidence="1">
    <location>
        <begin position="17"/>
        <end position="26"/>
    </location>
</feature>
<evidence type="ECO:0000256" key="1">
    <source>
        <dbReference type="SAM" id="MobiDB-lite"/>
    </source>
</evidence>
<feature type="region of interest" description="Disordered" evidence="1">
    <location>
        <begin position="1"/>
        <end position="40"/>
    </location>
</feature>
<feature type="non-terminal residue" evidence="2">
    <location>
        <position position="56"/>
    </location>
</feature>
<name>A0A8S0UGX1_OLEEU</name>